<feature type="compositionally biased region" description="Low complexity" evidence="1">
    <location>
        <begin position="82"/>
        <end position="91"/>
    </location>
</feature>
<name>A0A8S4AJ62_9TELE</name>
<dbReference type="EMBL" id="CAJRST010004446">
    <property type="protein sequence ID" value="CAG5878279.1"/>
    <property type="molecule type" value="Genomic_DNA"/>
</dbReference>
<dbReference type="InterPro" id="IPR011259">
    <property type="entry name" value="ERM_C_dom"/>
</dbReference>
<feature type="compositionally biased region" description="Acidic residues" evidence="1">
    <location>
        <begin position="72"/>
        <end position="81"/>
    </location>
</feature>
<accession>A0A8S4AJ62</accession>
<evidence type="ECO:0000256" key="1">
    <source>
        <dbReference type="SAM" id="MobiDB-lite"/>
    </source>
</evidence>
<protein>
    <submittedName>
        <fullName evidence="3">(Atlantic silverside) hypothetical protein</fullName>
    </submittedName>
</protein>
<reference evidence="3" key="1">
    <citation type="submission" date="2021-05" db="EMBL/GenBank/DDBJ databases">
        <authorList>
            <person name="Tigano A."/>
        </authorList>
    </citation>
    <scope>NUCLEOTIDE SEQUENCE</scope>
</reference>
<dbReference type="InterPro" id="IPR011174">
    <property type="entry name" value="ERM"/>
</dbReference>
<feature type="compositionally biased region" description="Basic and acidic residues" evidence="1">
    <location>
        <begin position="93"/>
        <end position="104"/>
    </location>
</feature>
<evidence type="ECO:0000259" key="2">
    <source>
        <dbReference type="Pfam" id="PF00769"/>
    </source>
</evidence>
<dbReference type="Proteomes" id="UP000677803">
    <property type="component" value="Unassembled WGS sequence"/>
</dbReference>
<dbReference type="Pfam" id="PF00769">
    <property type="entry name" value="ERM_C"/>
    <property type="match status" value="1"/>
</dbReference>
<dbReference type="InterPro" id="IPR008954">
    <property type="entry name" value="Moesin_tail_sf"/>
</dbReference>
<feature type="region of interest" description="Disordered" evidence="1">
    <location>
        <begin position="62"/>
        <end position="104"/>
    </location>
</feature>
<dbReference type="PANTHER" id="PTHR23281">
    <property type="entry name" value="MERLIN/MOESIN/EZRIN/RADIXIN"/>
    <property type="match status" value="1"/>
</dbReference>
<evidence type="ECO:0000313" key="4">
    <source>
        <dbReference type="Proteomes" id="UP000677803"/>
    </source>
</evidence>
<feature type="domain" description="Ezrin/radixin/moesin C-terminal" evidence="2">
    <location>
        <begin position="95"/>
        <end position="170"/>
    </location>
</feature>
<comment type="caution">
    <text evidence="3">The sequence shown here is derived from an EMBL/GenBank/DDBJ whole genome shotgun (WGS) entry which is preliminary data.</text>
</comment>
<organism evidence="3 4">
    <name type="scientific">Menidia menidia</name>
    <name type="common">Atlantic silverside</name>
    <dbReference type="NCBI Taxonomy" id="238744"/>
    <lineage>
        <taxon>Eukaryota</taxon>
        <taxon>Metazoa</taxon>
        <taxon>Chordata</taxon>
        <taxon>Craniata</taxon>
        <taxon>Vertebrata</taxon>
        <taxon>Euteleostomi</taxon>
        <taxon>Actinopterygii</taxon>
        <taxon>Neopterygii</taxon>
        <taxon>Teleostei</taxon>
        <taxon>Neoteleostei</taxon>
        <taxon>Acanthomorphata</taxon>
        <taxon>Ovalentaria</taxon>
        <taxon>Atherinomorphae</taxon>
        <taxon>Atheriniformes</taxon>
        <taxon>Atherinopsidae</taxon>
        <taxon>Menidiinae</taxon>
        <taxon>Menidia</taxon>
    </lineage>
</organism>
<dbReference type="Gene3D" id="6.10.360.10">
    <property type="match status" value="1"/>
</dbReference>
<dbReference type="AlphaFoldDB" id="A0A8S4AJ62"/>
<keyword evidence="4" id="KW-1185">Reference proteome</keyword>
<dbReference type="OrthoDB" id="6018897at2759"/>
<sequence>MKKSPVFSQLVKKTGSFGSNTVARLYFLLLKIILYCHQVATLVQEDLEKTKEELKNKVMSAHVQEPLNAENEHDENDEDSAEASAEFTSAATYKDRSEEERMTEAEKNERLQKHLLALSSELANARDETKKTVNDMIHAENMRAGRDKYKTLRQIRSGNTKQRIDEFECM</sequence>
<evidence type="ECO:0000313" key="3">
    <source>
        <dbReference type="EMBL" id="CAG5878279.1"/>
    </source>
</evidence>
<gene>
    <name evidence="3" type="ORF">MMEN_LOCUS5515</name>
</gene>
<dbReference type="GO" id="GO:0003779">
    <property type="term" value="F:actin binding"/>
    <property type="evidence" value="ECO:0007669"/>
    <property type="project" value="InterPro"/>
</dbReference>
<dbReference type="SUPFAM" id="SSF48678">
    <property type="entry name" value="Moesin tail domain"/>
    <property type="match status" value="1"/>
</dbReference>
<proteinExistence type="predicted"/>